<dbReference type="AlphaFoldDB" id="A0A3P1B0H6"/>
<sequence length="146" mass="16895">MKFFKQISLLFLMTSAFTFVGCNNEDPDTVGPTIEITNIPDNKEFKFGEDLFMNFMFTDQTGVYEYSFEIYSKESLPKEFTVAEKVFDLNGYFNEINQKQTVLLPSKSSTETYAEGDYVIKVKASDINQRISTYYKPIRIVYPVAE</sequence>
<feature type="signal peptide" evidence="1">
    <location>
        <begin position="1"/>
        <end position="20"/>
    </location>
</feature>
<protein>
    <recommendedName>
        <fullName evidence="4">DUF4625 domain-containing protein</fullName>
    </recommendedName>
</protein>
<organism evidence="2 3">
    <name type="scientific">Paenimyroides viscosum</name>
    <dbReference type="NCBI Taxonomy" id="2488729"/>
    <lineage>
        <taxon>Bacteria</taxon>
        <taxon>Pseudomonadati</taxon>
        <taxon>Bacteroidota</taxon>
        <taxon>Flavobacteriia</taxon>
        <taxon>Flavobacteriales</taxon>
        <taxon>Flavobacteriaceae</taxon>
        <taxon>Paenimyroides</taxon>
    </lineage>
</organism>
<keyword evidence="3" id="KW-1185">Reference proteome</keyword>
<proteinExistence type="predicted"/>
<feature type="chain" id="PRO_5018165885" description="DUF4625 domain-containing protein" evidence="1">
    <location>
        <begin position="21"/>
        <end position="146"/>
    </location>
</feature>
<evidence type="ECO:0000313" key="3">
    <source>
        <dbReference type="Proteomes" id="UP000268372"/>
    </source>
</evidence>
<dbReference type="OrthoDB" id="1354700at2"/>
<dbReference type="InterPro" id="IPR027829">
    <property type="entry name" value="DUF4625"/>
</dbReference>
<dbReference type="RefSeq" id="WP_124899580.1">
    <property type="nucleotide sequence ID" value="NZ_RQTJ01000017.1"/>
</dbReference>
<accession>A0A3P1B0H6</accession>
<gene>
    <name evidence="2" type="ORF">EG242_09085</name>
</gene>
<evidence type="ECO:0000256" key="1">
    <source>
        <dbReference type="SAM" id="SignalP"/>
    </source>
</evidence>
<keyword evidence="1" id="KW-0732">Signal</keyword>
<name>A0A3P1B0H6_9FLAO</name>
<dbReference type="Proteomes" id="UP000268372">
    <property type="component" value="Unassembled WGS sequence"/>
</dbReference>
<evidence type="ECO:0000313" key="2">
    <source>
        <dbReference type="EMBL" id="RRA94555.1"/>
    </source>
</evidence>
<comment type="caution">
    <text evidence="2">The sequence shown here is derived from an EMBL/GenBank/DDBJ whole genome shotgun (WGS) entry which is preliminary data.</text>
</comment>
<evidence type="ECO:0008006" key="4">
    <source>
        <dbReference type="Google" id="ProtNLM"/>
    </source>
</evidence>
<dbReference type="PROSITE" id="PS51257">
    <property type="entry name" value="PROKAR_LIPOPROTEIN"/>
    <property type="match status" value="1"/>
</dbReference>
<dbReference type="Pfam" id="PF15418">
    <property type="entry name" value="DUF4625"/>
    <property type="match status" value="1"/>
</dbReference>
<reference evidence="2 3" key="1">
    <citation type="submission" date="2018-11" db="EMBL/GenBank/DDBJ databases">
        <title>Flavobacterium sp. nov., YIM 102796 draft genome.</title>
        <authorList>
            <person name="Li G."/>
            <person name="Jiang Y."/>
        </authorList>
    </citation>
    <scope>NUCLEOTIDE SEQUENCE [LARGE SCALE GENOMIC DNA]</scope>
    <source>
        <strain evidence="2 3">YIM 102796</strain>
    </source>
</reference>
<dbReference type="EMBL" id="RQTJ01000017">
    <property type="protein sequence ID" value="RRA94555.1"/>
    <property type="molecule type" value="Genomic_DNA"/>
</dbReference>